<dbReference type="AlphaFoldDB" id="A0A8T3AJS4"/>
<evidence type="ECO:0000259" key="2">
    <source>
        <dbReference type="Pfam" id="PF13966"/>
    </source>
</evidence>
<gene>
    <name evidence="3" type="ORF">KFK09_022319</name>
</gene>
<comment type="caution">
    <text evidence="3">The sequence shown here is derived from an EMBL/GenBank/DDBJ whole genome shotgun (WGS) entry which is preliminary data.</text>
</comment>
<feature type="domain" description="Reverse transcriptase zinc-binding" evidence="2">
    <location>
        <begin position="42"/>
        <end position="97"/>
    </location>
</feature>
<organism evidence="3 4">
    <name type="scientific">Dendrobium nobile</name>
    <name type="common">Orchid</name>
    <dbReference type="NCBI Taxonomy" id="94219"/>
    <lineage>
        <taxon>Eukaryota</taxon>
        <taxon>Viridiplantae</taxon>
        <taxon>Streptophyta</taxon>
        <taxon>Embryophyta</taxon>
        <taxon>Tracheophyta</taxon>
        <taxon>Spermatophyta</taxon>
        <taxon>Magnoliopsida</taxon>
        <taxon>Liliopsida</taxon>
        <taxon>Asparagales</taxon>
        <taxon>Orchidaceae</taxon>
        <taxon>Epidendroideae</taxon>
        <taxon>Malaxideae</taxon>
        <taxon>Dendrobiinae</taxon>
        <taxon>Dendrobium</taxon>
    </lineage>
</organism>
<dbReference type="InterPro" id="IPR026960">
    <property type="entry name" value="RVT-Znf"/>
</dbReference>
<proteinExistence type="predicted"/>
<feature type="signal peptide" evidence="1">
    <location>
        <begin position="1"/>
        <end position="23"/>
    </location>
</feature>
<reference evidence="3" key="1">
    <citation type="journal article" date="2022" name="Front. Genet.">
        <title>Chromosome-Scale Assembly of the Dendrobium nobile Genome Provides Insights Into the Molecular Mechanism of the Biosynthesis of the Medicinal Active Ingredient of Dendrobium.</title>
        <authorList>
            <person name="Xu Q."/>
            <person name="Niu S.-C."/>
            <person name="Li K.-L."/>
            <person name="Zheng P.-J."/>
            <person name="Zhang X.-J."/>
            <person name="Jia Y."/>
            <person name="Liu Y."/>
            <person name="Niu Y.-X."/>
            <person name="Yu L.-H."/>
            <person name="Chen D.-F."/>
            <person name="Zhang G.-Q."/>
        </authorList>
    </citation>
    <scope>NUCLEOTIDE SEQUENCE</scope>
    <source>
        <tissue evidence="3">Leaf</tissue>
    </source>
</reference>
<name>A0A8T3AJS4_DENNO</name>
<evidence type="ECO:0000313" key="3">
    <source>
        <dbReference type="EMBL" id="KAI0496012.1"/>
    </source>
</evidence>
<sequence>MILLLILMLMILLFLNSLKMVNSISKKLGIILEVKKILVPFNKNPLFASILTWRILKGCIPVDSRLQNNAIQLVSRCQCCSQIVTLNHVFLYSPLAINICYDFENGLDIHVLQNNDNFPFLGYMFS</sequence>
<keyword evidence="4" id="KW-1185">Reference proteome</keyword>
<dbReference type="EMBL" id="JAGYWB010000016">
    <property type="protein sequence ID" value="KAI0496012.1"/>
    <property type="molecule type" value="Genomic_DNA"/>
</dbReference>
<accession>A0A8T3AJS4</accession>
<protein>
    <recommendedName>
        <fullName evidence="2">Reverse transcriptase zinc-binding domain-containing protein</fullName>
    </recommendedName>
</protein>
<evidence type="ECO:0000256" key="1">
    <source>
        <dbReference type="SAM" id="SignalP"/>
    </source>
</evidence>
<feature type="chain" id="PRO_5035867053" description="Reverse transcriptase zinc-binding domain-containing protein" evidence="1">
    <location>
        <begin position="24"/>
        <end position="126"/>
    </location>
</feature>
<keyword evidence="1" id="KW-0732">Signal</keyword>
<dbReference type="Proteomes" id="UP000829196">
    <property type="component" value="Unassembled WGS sequence"/>
</dbReference>
<evidence type="ECO:0000313" key="4">
    <source>
        <dbReference type="Proteomes" id="UP000829196"/>
    </source>
</evidence>
<dbReference type="Pfam" id="PF13966">
    <property type="entry name" value="zf-RVT"/>
    <property type="match status" value="1"/>
</dbReference>